<keyword evidence="1" id="KW-0175">Coiled coil</keyword>
<keyword evidence="3" id="KW-0966">Cell projection</keyword>
<organism evidence="3">
    <name type="scientific">Tetraselmis sp. GSL018</name>
    <dbReference type="NCBI Taxonomy" id="582737"/>
    <lineage>
        <taxon>Eukaryota</taxon>
        <taxon>Viridiplantae</taxon>
        <taxon>Chlorophyta</taxon>
        <taxon>core chlorophytes</taxon>
        <taxon>Chlorodendrophyceae</taxon>
        <taxon>Chlorodendrales</taxon>
        <taxon>Chlorodendraceae</taxon>
        <taxon>Tetraselmis</taxon>
    </lineage>
</organism>
<reference evidence="3" key="1">
    <citation type="submission" date="2014-05" db="EMBL/GenBank/DDBJ databases">
        <title>The transcriptome of the halophilic microalga Tetraselmis sp. GSL018 isolated from the Great Salt Lake, Utah.</title>
        <authorList>
            <person name="Jinkerson R.E."/>
            <person name="D'Adamo S."/>
            <person name="Posewitz M.C."/>
        </authorList>
    </citation>
    <scope>NUCLEOTIDE SEQUENCE</scope>
    <source>
        <strain evidence="3">GSL018</strain>
    </source>
</reference>
<feature type="region of interest" description="Disordered" evidence="2">
    <location>
        <begin position="101"/>
        <end position="128"/>
    </location>
</feature>
<gene>
    <name evidence="3" type="ORF">TSPGSL018_26017</name>
</gene>
<dbReference type="EMBL" id="GBEZ01025597">
    <property type="protein sequence ID" value="JAC61510.1"/>
    <property type="molecule type" value="Transcribed_RNA"/>
</dbReference>
<evidence type="ECO:0000313" key="3">
    <source>
        <dbReference type="EMBL" id="JAC61510.1"/>
    </source>
</evidence>
<name>A0A061QSV0_9CHLO</name>
<proteinExistence type="predicted"/>
<dbReference type="AlphaFoldDB" id="A0A061QSV0"/>
<protein>
    <submittedName>
        <fullName evidence="3">Flagellar associated protein</fullName>
    </submittedName>
</protein>
<accession>A0A061QSV0</accession>
<keyword evidence="3" id="KW-0282">Flagellum</keyword>
<sequence>KRAAAVLSLKRSVDAARHELQAKNAIVQIKRKQRREEEQANFNELLESGQNPYEVFRRREEAERVAKERRAIKESKRRNEHAIAGRILNDEDEFQRRLAKKKAHREFLTSSTRRWASRRSSSGRGHSC</sequence>
<feature type="coiled-coil region" evidence="1">
    <location>
        <begin position="15"/>
        <end position="78"/>
    </location>
</feature>
<keyword evidence="3" id="KW-0969">Cilium</keyword>
<evidence type="ECO:0000256" key="1">
    <source>
        <dbReference type="SAM" id="Coils"/>
    </source>
</evidence>
<feature type="non-terminal residue" evidence="3">
    <location>
        <position position="1"/>
    </location>
</feature>
<evidence type="ECO:0000256" key="2">
    <source>
        <dbReference type="SAM" id="MobiDB-lite"/>
    </source>
</evidence>
<feature type="compositionally biased region" description="Low complexity" evidence="2">
    <location>
        <begin position="109"/>
        <end position="128"/>
    </location>
</feature>